<evidence type="ECO:0000256" key="2">
    <source>
        <dbReference type="ARBA" id="ARBA00011643"/>
    </source>
</evidence>
<accession>E1Y9X3</accession>
<evidence type="ECO:0000256" key="3">
    <source>
        <dbReference type="ARBA" id="ARBA00022112"/>
    </source>
</evidence>
<keyword evidence="4 5" id="KW-0479">Metal-binding</keyword>
<feature type="binding site" evidence="6">
    <location>
        <position position="66"/>
    </location>
    <ligand>
        <name>a divalent metal cation</name>
        <dbReference type="ChEBI" id="CHEBI:60240"/>
        <label>1</label>
    </ligand>
</feature>
<evidence type="ECO:0000256" key="5">
    <source>
        <dbReference type="PIRNR" id="PIRNR037489"/>
    </source>
</evidence>
<feature type="binding site" evidence="6">
    <location>
        <position position="335"/>
    </location>
    <ligand>
        <name>a divalent metal cation</name>
        <dbReference type="ChEBI" id="CHEBI:60240"/>
        <label>1</label>
    </ligand>
</feature>
<gene>
    <name evidence="7" type="ORF">N47_H21890</name>
</gene>
<dbReference type="FunFam" id="3.40.1390.30:FF:000001">
    <property type="entry name" value="GTP cyclohydrolase 1 type 2"/>
    <property type="match status" value="1"/>
</dbReference>
<evidence type="ECO:0000256" key="6">
    <source>
        <dbReference type="PIRSR" id="PIRSR602678-1"/>
    </source>
</evidence>
<dbReference type="AlphaFoldDB" id="E1Y9X3"/>
<dbReference type="GO" id="GO:0046872">
    <property type="term" value="F:metal ion binding"/>
    <property type="evidence" value="ECO:0007669"/>
    <property type="project" value="UniProtKB-UniRule"/>
</dbReference>
<comment type="similarity">
    <text evidence="1 5">Belongs to the GTP cyclohydrolase I type 2/NIF3 family.</text>
</comment>
<dbReference type="GO" id="GO:0005737">
    <property type="term" value="C:cytoplasm"/>
    <property type="evidence" value="ECO:0007669"/>
    <property type="project" value="TreeGrafter"/>
</dbReference>
<reference evidence="7" key="1">
    <citation type="journal article" date="2011" name="Environ. Microbiol.">
        <title>Genomic insights into the metabolic potential of the polycyclic aromatic hydrocarbon degrading sulfate-reducing Deltaproteobacterium N47.</title>
        <authorList>
            <person name="Bergmann F."/>
            <person name="Selesi D."/>
            <person name="Weinmaier T."/>
            <person name="Tischler P."/>
            <person name="Rattei T."/>
            <person name="Meckenstock R.U."/>
        </authorList>
    </citation>
    <scope>NUCLEOTIDE SEQUENCE</scope>
</reference>
<dbReference type="InterPro" id="IPR036069">
    <property type="entry name" value="DUF34/NIF3_sf"/>
</dbReference>
<feature type="binding site" evidence="6">
    <location>
        <position position="331"/>
    </location>
    <ligand>
        <name>a divalent metal cation</name>
        <dbReference type="ChEBI" id="CHEBI:60240"/>
        <label>1</label>
    </ligand>
</feature>
<dbReference type="Gene3D" id="3.30.70.120">
    <property type="match status" value="1"/>
</dbReference>
<dbReference type="InterPro" id="IPR015867">
    <property type="entry name" value="N-reg_PII/ATP_PRibTrfase_C"/>
</dbReference>
<dbReference type="NCBIfam" id="TIGR00486">
    <property type="entry name" value="YbgI_SA1388"/>
    <property type="match status" value="1"/>
</dbReference>
<sequence length="372" mass="40940">MPATVCDIIKLIEKVAPPHLAEKWDNSGLQAGKLDWPVKRVLVALDPTPDVIEAACNSKADLLVTHHPMIFNPLKSIDFGSSIGSLVYKAAINSLAVYSAHTNLDSVSDGINDILAFKMGIKNLKALSNAGEAGKCKFVVYAPADYEQQVMKALFETKAGVIGSYTCCSFRNTGKGTFKPGYSSKPFIGTIDQISQVDEVRIEIIADKHNIPEIVSHVSRYHPYEKMAYDVYPLYDYDNIQGLGRIGELEEKQKLYIFAEKIKEKLALKSVRVAGNPEIIVDHAAVCSGSGSGLLKDFLRSDAQVYITGDLRYHDARSVESEGRGFIDIGHFASEHLIVEELAQKLNIMTDKAGYGVIVEACRIERDPFVIL</sequence>
<dbReference type="SUPFAM" id="SSF102705">
    <property type="entry name" value="NIF3 (NGG1p interacting factor 3)-like"/>
    <property type="match status" value="1"/>
</dbReference>
<proteinExistence type="inferred from homology"/>
<dbReference type="PANTHER" id="PTHR13799">
    <property type="entry name" value="NGG1 INTERACTING FACTOR 3"/>
    <property type="match status" value="1"/>
</dbReference>
<dbReference type="Gene3D" id="3.40.1390.30">
    <property type="entry name" value="NIF3 (NGG1p interacting factor 3)-like"/>
    <property type="match status" value="1"/>
</dbReference>
<comment type="subunit">
    <text evidence="2">Homohexamer.</text>
</comment>
<evidence type="ECO:0000313" key="7">
    <source>
        <dbReference type="EMBL" id="CBX27367.1"/>
    </source>
</evidence>
<dbReference type="EMBL" id="FR695866">
    <property type="protein sequence ID" value="CBX27367.1"/>
    <property type="molecule type" value="Genomic_DNA"/>
</dbReference>
<protein>
    <recommendedName>
        <fullName evidence="3 5">GTP cyclohydrolase 1 type 2 homolog</fullName>
    </recommendedName>
</protein>
<dbReference type="PIRSF" id="PIRSF037489">
    <property type="entry name" value="UCP037489_NIF3_YqfO"/>
    <property type="match status" value="1"/>
</dbReference>
<dbReference type="Pfam" id="PF01784">
    <property type="entry name" value="DUF34_NIF3"/>
    <property type="match status" value="1"/>
</dbReference>
<organism evidence="7">
    <name type="scientific">uncultured Desulfobacterium sp</name>
    <dbReference type="NCBI Taxonomy" id="201089"/>
    <lineage>
        <taxon>Bacteria</taxon>
        <taxon>Pseudomonadati</taxon>
        <taxon>Thermodesulfobacteriota</taxon>
        <taxon>Desulfobacteria</taxon>
        <taxon>Desulfobacterales</taxon>
        <taxon>Desulfobacteriaceae</taxon>
        <taxon>Desulfobacterium</taxon>
        <taxon>environmental samples</taxon>
    </lineage>
</organism>
<feature type="binding site" evidence="6">
    <location>
        <position position="105"/>
    </location>
    <ligand>
        <name>a divalent metal cation</name>
        <dbReference type="ChEBI" id="CHEBI:60240"/>
        <label>1</label>
    </ligand>
</feature>
<evidence type="ECO:0000256" key="4">
    <source>
        <dbReference type="ARBA" id="ARBA00022723"/>
    </source>
</evidence>
<evidence type="ECO:0000256" key="1">
    <source>
        <dbReference type="ARBA" id="ARBA00006964"/>
    </source>
</evidence>
<dbReference type="InterPro" id="IPR017221">
    <property type="entry name" value="DUF34/NIF3_bac"/>
</dbReference>
<dbReference type="InterPro" id="IPR002678">
    <property type="entry name" value="DUF34/NIF3"/>
</dbReference>
<feature type="binding site" evidence="6">
    <location>
        <position position="67"/>
    </location>
    <ligand>
        <name>a divalent metal cation</name>
        <dbReference type="ChEBI" id="CHEBI:60240"/>
        <label>1</label>
    </ligand>
</feature>
<dbReference type="PANTHER" id="PTHR13799:SF14">
    <property type="entry name" value="GTP CYCLOHYDROLASE 1 TYPE 2 HOMOLOG"/>
    <property type="match status" value="1"/>
</dbReference>
<name>E1Y9X3_9BACT</name>